<dbReference type="Proteomes" id="UP000324629">
    <property type="component" value="Unassembled WGS sequence"/>
</dbReference>
<dbReference type="AlphaFoldDB" id="A0A5J4NJ58"/>
<dbReference type="Gene3D" id="3.30.420.10">
    <property type="entry name" value="Ribonuclease H-like superfamily/Ribonuclease H"/>
    <property type="match status" value="1"/>
</dbReference>
<reference evidence="1 2" key="1">
    <citation type="journal article" date="2019" name="Gigascience">
        <title>Whole-genome sequence of the oriental lung fluke Paragonimus westermani.</title>
        <authorList>
            <person name="Oey H."/>
            <person name="Zakrzewski M."/>
            <person name="Narain K."/>
            <person name="Devi K.R."/>
            <person name="Agatsuma T."/>
            <person name="Nawaratna S."/>
            <person name="Gobert G.N."/>
            <person name="Jones M.K."/>
            <person name="Ragan M.A."/>
            <person name="McManus D.P."/>
            <person name="Krause L."/>
        </authorList>
    </citation>
    <scope>NUCLEOTIDE SEQUENCE [LARGE SCALE GENOMIC DNA]</scope>
    <source>
        <strain evidence="1 2">IND2009</strain>
    </source>
</reference>
<gene>
    <name evidence="1" type="ORF">DEA37_0000332</name>
</gene>
<proteinExistence type="predicted"/>
<dbReference type="EMBL" id="QNGE01002418">
    <property type="protein sequence ID" value="KAA3675616.1"/>
    <property type="molecule type" value="Genomic_DNA"/>
</dbReference>
<sequence>MRIQKTRTTSYHSQSNGPVERTNHATVIILHNFICRHQSYCPDEIPLQCPLAYNCAAQSGIRYTPSLPTLGQELCPKIGILTQLVTADSIGLPWYVRKFSVRLSVSRKIAAQHYSQWQHHQKSCYVRRPSGSVYPTGDRA</sequence>
<organism evidence="1 2">
    <name type="scientific">Paragonimus westermani</name>
    <dbReference type="NCBI Taxonomy" id="34504"/>
    <lineage>
        <taxon>Eukaryota</taxon>
        <taxon>Metazoa</taxon>
        <taxon>Spiralia</taxon>
        <taxon>Lophotrochozoa</taxon>
        <taxon>Platyhelminthes</taxon>
        <taxon>Trematoda</taxon>
        <taxon>Digenea</taxon>
        <taxon>Plagiorchiida</taxon>
        <taxon>Troglotremata</taxon>
        <taxon>Troglotrematidae</taxon>
        <taxon>Paragonimus</taxon>
    </lineage>
</organism>
<name>A0A5J4NJ58_9TREM</name>
<evidence type="ECO:0008006" key="3">
    <source>
        <dbReference type="Google" id="ProtNLM"/>
    </source>
</evidence>
<evidence type="ECO:0000313" key="1">
    <source>
        <dbReference type="EMBL" id="KAA3675616.1"/>
    </source>
</evidence>
<evidence type="ECO:0000313" key="2">
    <source>
        <dbReference type="Proteomes" id="UP000324629"/>
    </source>
</evidence>
<protein>
    <recommendedName>
        <fullName evidence="3">Integrase catalytic domain-containing protein</fullName>
    </recommendedName>
</protein>
<accession>A0A5J4NJ58</accession>
<dbReference type="InterPro" id="IPR036397">
    <property type="entry name" value="RNaseH_sf"/>
</dbReference>
<comment type="caution">
    <text evidence="1">The sequence shown here is derived from an EMBL/GenBank/DDBJ whole genome shotgun (WGS) entry which is preliminary data.</text>
</comment>
<keyword evidence="2" id="KW-1185">Reference proteome</keyword>
<dbReference type="GO" id="GO:0003676">
    <property type="term" value="F:nucleic acid binding"/>
    <property type="evidence" value="ECO:0007669"/>
    <property type="project" value="InterPro"/>
</dbReference>